<dbReference type="AlphaFoldDB" id="S8C0Y7"/>
<evidence type="ECO:0000256" key="1">
    <source>
        <dbReference type="ARBA" id="ARBA00022723"/>
    </source>
</evidence>
<evidence type="ECO:0000256" key="4">
    <source>
        <dbReference type="ARBA" id="ARBA00022833"/>
    </source>
</evidence>
<feature type="region of interest" description="Disordered" evidence="5">
    <location>
        <begin position="130"/>
        <end position="237"/>
    </location>
</feature>
<keyword evidence="4" id="KW-0862">Zinc</keyword>
<feature type="compositionally biased region" description="Low complexity" evidence="5">
    <location>
        <begin position="487"/>
        <end position="502"/>
    </location>
</feature>
<dbReference type="GO" id="GO:0008270">
    <property type="term" value="F:zinc ion binding"/>
    <property type="evidence" value="ECO:0007669"/>
    <property type="project" value="UniProtKB-KW"/>
</dbReference>
<organism evidence="7 8">
    <name type="scientific">Dactylellina haptotyla (strain CBS 200.50)</name>
    <name type="common">Nematode-trapping fungus</name>
    <name type="synonym">Monacrosporium haptotylum</name>
    <dbReference type="NCBI Taxonomy" id="1284197"/>
    <lineage>
        <taxon>Eukaryota</taxon>
        <taxon>Fungi</taxon>
        <taxon>Dikarya</taxon>
        <taxon>Ascomycota</taxon>
        <taxon>Pezizomycotina</taxon>
        <taxon>Orbiliomycetes</taxon>
        <taxon>Orbiliales</taxon>
        <taxon>Orbiliaceae</taxon>
        <taxon>Dactylellina</taxon>
    </lineage>
</organism>
<evidence type="ECO:0000256" key="5">
    <source>
        <dbReference type="SAM" id="MobiDB-lite"/>
    </source>
</evidence>
<dbReference type="GO" id="GO:0004842">
    <property type="term" value="F:ubiquitin-protein transferase activity"/>
    <property type="evidence" value="ECO:0007669"/>
    <property type="project" value="InterPro"/>
</dbReference>
<dbReference type="InterPro" id="IPR002867">
    <property type="entry name" value="IBR_dom"/>
</dbReference>
<comment type="caution">
    <text evidence="7">The sequence shown here is derived from an EMBL/GenBank/DDBJ whole genome shotgun (WGS) entry which is preliminary data.</text>
</comment>
<proteinExistence type="predicted"/>
<feature type="region of interest" description="Disordered" evidence="5">
    <location>
        <begin position="487"/>
        <end position="514"/>
    </location>
</feature>
<keyword evidence="1" id="KW-0479">Metal-binding</keyword>
<dbReference type="eggNOG" id="KOG1812">
    <property type="taxonomic scope" value="Eukaryota"/>
</dbReference>
<feature type="compositionally biased region" description="Polar residues" evidence="5">
    <location>
        <begin position="23"/>
        <end position="35"/>
    </location>
</feature>
<dbReference type="CDD" id="cd22584">
    <property type="entry name" value="Rcat_RBR_unk"/>
    <property type="match status" value="1"/>
</dbReference>
<keyword evidence="2" id="KW-0863">Zinc-finger</keyword>
<dbReference type="PANTHER" id="PTHR11685">
    <property type="entry name" value="RBR FAMILY RING FINGER AND IBR DOMAIN-CONTAINING"/>
    <property type="match status" value="1"/>
</dbReference>
<accession>S8C0Y7</accession>
<feature type="region of interest" description="Disordered" evidence="5">
    <location>
        <begin position="397"/>
        <end position="428"/>
    </location>
</feature>
<dbReference type="STRING" id="1284197.S8C0Y7"/>
<dbReference type="Proteomes" id="UP000015100">
    <property type="component" value="Unassembled WGS sequence"/>
</dbReference>
<feature type="compositionally biased region" description="Low complexity" evidence="5">
    <location>
        <begin position="130"/>
        <end position="218"/>
    </location>
</feature>
<gene>
    <name evidence="7" type="ORF">H072_622</name>
</gene>
<dbReference type="Pfam" id="PF01485">
    <property type="entry name" value="IBR"/>
    <property type="match status" value="1"/>
</dbReference>
<name>S8C0Y7_DACHA</name>
<dbReference type="Gene3D" id="1.20.120.1750">
    <property type="match status" value="1"/>
</dbReference>
<reference evidence="8" key="2">
    <citation type="submission" date="2013-04" db="EMBL/GenBank/DDBJ databases">
        <title>Genomic mechanisms accounting for the adaptation to parasitism in nematode-trapping fungi.</title>
        <authorList>
            <person name="Ahren D.G."/>
        </authorList>
    </citation>
    <scope>NUCLEOTIDE SEQUENCE [LARGE SCALE GENOMIC DNA]</scope>
    <source>
        <strain evidence="8">CBS 200.50</strain>
    </source>
</reference>
<evidence type="ECO:0000313" key="7">
    <source>
        <dbReference type="EMBL" id="EPS45368.1"/>
    </source>
</evidence>
<keyword evidence="8" id="KW-1185">Reference proteome</keyword>
<dbReference type="HOGENOM" id="CLU_367606_0_0_1"/>
<evidence type="ECO:0000256" key="2">
    <source>
        <dbReference type="ARBA" id="ARBA00022771"/>
    </source>
</evidence>
<dbReference type="SUPFAM" id="SSF57850">
    <property type="entry name" value="RING/U-box"/>
    <property type="match status" value="1"/>
</dbReference>
<feature type="compositionally biased region" description="Polar residues" evidence="5">
    <location>
        <begin position="410"/>
        <end position="427"/>
    </location>
</feature>
<sequence length="758" mass="82772">MARDDPIPENPLIGSEDLAAANDSATRATQKQAVTCSEASEPSTATETTETMAVEDILADSTVLVIPAEDQETIKSFWVATEGMEDDKRADSAVDITLPEPQEEVLGRTAEDIMSTVEAAVMATAAVAEEAFPEAPAETPAPVAETTAAEPQPEAEAQATETPAAETPAAETPATETPVTETPAAETPVAETPATETPVAETPATETPATETPAAPAANADEQVATPPAPPAPPVHRSEVPFRKICATCSNHEWRKRCWAGSCYACGDPFVKMFEDEIDNEELRAKVVEAERPACNPGDEETAYCKSCLTDWFDNCIAWPHREPLPTIDNQSMIPILKPFVSEGYIRMLNQIQKYWDDKEKLFCPVPSCSTYITRENYMVTREVEVKVPVVKPVEEKKEEMKEETTTTEAQTAGQNTEASTAPNTEANAEAITEPTAPVAETEETPTANETAAPTVIETTAETTAETAIETATDPTTEAVAPATNETAEAVTETPNEAAPETTVEEKKEEEALPEPEFEITMVEKELKSQLAICPSASCRTPICTLCKSHFHGLDTPCPSRTSFYKEFMLAKYANPEPKKVEGEEGGENNNSNDDEDENDEDGEYEEYPNRFRQCVNCQNLVARHTGCDHMTCACGFAFCFYCGGAYGQYHSCISPDEYKEGTGVGGIKITNEDGFLDEGAEVVVNVMGLLPKEEEVAKVEKFLEVVEFMEEEKTKKSWKVKAETTVETERQDIEKLLTTEEAERLAKPMKNWKGKYY</sequence>
<dbReference type="OMA" id="IAWPHRE"/>
<dbReference type="EMBL" id="AQGS01000016">
    <property type="protein sequence ID" value="EPS45368.1"/>
    <property type="molecule type" value="Genomic_DNA"/>
</dbReference>
<protein>
    <recommendedName>
        <fullName evidence="6">IBR domain-containing protein</fullName>
    </recommendedName>
</protein>
<dbReference type="InterPro" id="IPR031127">
    <property type="entry name" value="E3_UB_ligase_RBR"/>
</dbReference>
<feature type="domain" description="IBR" evidence="6">
    <location>
        <begin position="610"/>
        <end position="653"/>
    </location>
</feature>
<evidence type="ECO:0000256" key="3">
    <source>
        <dbReference type="ARBA" id="ARBA00022786"/>
    </source>
</evidence>
<feature type="region of interest" description="Disordered" evidence="5">
    <location>
        <begin position="1"/>
        <end position="50"/>
    </location>
</feature>
<evidence type="ECO:0000313" key="8">
    <source>
        <dbReference type="Proteomes" id="UP000015100"/>
    </source>
</evidence>
<evidence type="ECO:0000259" key="6">
    <source>
        <dbReference type="Pfam" id="PF01485"/>
    </source>
</evidence>
<keyword evidence="3" id="KW-0833">Ubl conjugation pathway</keyword>
<dbReference type="GO" id="GO:0016567">
    <property type="term" value="P:protein ubiquitination"/>
    <property type="evidence" value="ECO:0007669"/>
    <property type="project" value="InterPro"/>
</dbReference>
<dbReference type="OrthoDB" id="10009520at2759"/>
<feature type="compositionally biased region" description="Low complexity" evidence="5">
    <location>
        <begin position="37"/>
        <end position="50"/>
    </location>
</feature>
<feature type="compositionally biased region" description="Acidic residues" evidence="5">
    <location>
        <begin position="593"/>
        <end position="604"/>
    </location>
</feature>
<feature type="region of interest" description="Disordered" evidence="5">
    <location>
        <begin position="576"/>
        <end position="604"/>
    </location>
</feature>
<reference evidence="7 8" key="1">
    <citation type="journal article" date="2013" name="PLoS Genet.">
        <title>Genomic mechanisms accounting for the adaptation to parasitism in nematode-trapping fungi.</title>
        <authorList>
            <person name="Meerupati T."/>
            <person name="Andersson K.M."/>
            <person name="Friman E."/>
            <person name="Kumar D."/>
            <person name="Tunlid A."/>
            <person name="Ahren D."/>
        </authorList>
    </citation>
    <scope>NUCLEOTIDE SEQUENCE [LARGE SCALE GENOMIC DNA]</scope>
    <source>
        <strain evidence="7 8">CBS 200.50</strain>
    </source>
</reference>